<organism evidence="1 2">
    <name type="scientific">Rhodotorula paludigena</name>
    <dbReference type="NCBI Taxonomy" id="86838"/>
    <lineage>
        <taxon>Eukaryota</taxon>
        <taxon>Fungi</taxon>
        <taxon>Dikarya</taxon>
        <taxon>Basidiomycota</taxon>
        <taxon>Pucciniomycotina</taxon>
        <taxon>Microbotryomycetes</taxon>
        <taxon>Sporidiobolales</taxon>
        <taxon>Sporidiobolaceae</taxon>
        <taxon>Rhodotorula</taxon>
    </lineage>
</organism>
<dbReference type="InterPro" id="IPR035810">
    <property type="entry name" value="PEBP_euk"/>
</dbReference>
<dbReference type="SUPFAM" id="SSF49777">
    <property type="entry name" value="PEBP-like"/>
    <property type="match status" value="1"/>
</dbReference>
<evidence type="ECO:0000313" key="2">
    <source>
        <dbReference type="Proteomes" id="UP001342314"/>
    </source>
</evidence>
<proteinExistence type="predicted"/>
<name>A0AAV5GQC7_9BASI</name>
<dbReference type="EMBL" id="BQKY01000009">
    <property type="protein sequence ID" value="GJN91572.1"/>
    <property type="molecule type" value="Genomic_DNA"/>
</dbReference>
<evidence type="ECO:0000313" key="1">
    <source>
        <dbReference type="EMBL" id="GJN91572.1"/>
    </source>
</evidence>
<dbReference type="InterPro" id="IPR036610">
    <property type="entry name" value="PEBP-like_sf"/>
</dbReference>
<dbReference type="CDD" id="cd00866">
    <property type="entry name" value="PEBP_euk"/>
    <property type="match status" value="1"/>
</dbReference>
<dbReference type="PANTHER" id="PTHR11362:SF148">
    <property type="entry name" value="CARBOXYPEPTIDASE Y INHIBITOR"/>
    <property type="match status" value="1"/>
</dbReference>
<dbReference type="Pfam" id="PF01161">
    <property type="entry name" value="PBP"/>
    <property type="match status" value="1"/>
</dbReference>
<comment type="caution">
    <text evidence="1">The sequence shown here is derived from an EMBL/GenBank/DDBJ whole genome shotgun (WGS) entry which is preliminary data.</text>
</comment>
<dbReference type="GO" id="GO:0030162">
    <property type="term" value="P:regulation of proteolysis"/>
    <property type="evidence" value="ECO:0007669"/>
    <property type="project" value="TreeGrafter"/>
</dbReference>
<dbReference type="PANTHER" id="PTHR11362">
    <property type="entry name" value="PHOSPHATIDYLETHANOLAMINE-BINDING PROTEIN"/>
    <property type="match status" value="1"/>
</dbReference>
<sequence length="178" mass="19241">MAAQVTATQIDNAIKDAGLLGSSVLPSTFTNRVTVHATYPNLGDVQPGATYAVDATQDEPSISFSEPDGPDSKFTIVIADPDAPSRDDQKWSPFLHFVLGDVVPGKTPGQTIVSYMGPAPPQGTGPHRYVINVYRQPVDRLPQLPGEPDARQNFPLAQFAKDNELELIGSNFFYAENK</sequence>
<dbReference type="Gene3D" id="3.90.280.10">
    <property type="entry name" value="PEBP-like"/>
    <property type="match status" value="1"/>
</dbReference>
<dbReference type="GO" id="GO:0046578">
    <property type="term" value="P:regulation of Ras protein signal transduction"/>
    <property type="evidence" value="ECO:0007669"/>
    <property type="project" value="TreeGrafter"/>
</dbReference>
<accession>A0AAV5GQC7</accession>
<dbReference type="GO" id="GO:0005543">
    <property type="term" value="F:phospholipid binding"/>
    <property type="evidence" value="ECO:0007669"/>
    <property type="project" value="TreeGrafter"/>
</dbReference>
<evidence type="ECO:0008006" key="3">
    <source>
        <dbReference type="Google" id="ProtNLM"/>
    </source>
</evidence>
<dbReference type="GO" id="GO:0030414">
    <property type="term" value="F:peptidase inhibitor activity"/>
    <property type="evidence" value="ECO:0007669"/>
    <property type="project" value="TreeGrafter"/>
</dbReference>
<dbReference type="Proteomes" id="UP001342314">
    <property type="component" value="Unassembled WGS sequence"/>
</dbReference>
<protein>
    <recommendedName>
        <fullName evidence="3">PEBP-like protein</fullName>
    </recommendedName>
</protein>
<reference evidence="1 2" key="1">
    <citation type="submission" date="2021-12" db="EMBL/GenBank/DDBJ databases">
        <title>High titer production of polyol ester of fatty acids by Rhodotorula paludigena BS15 towards product separation-free biomass refinery.</title>
        <authorList>
            <person name="Mano J."/>
            <person name="Ono H."/>
            <person name="Tanaka T."/>
            <person name="Naito K."/>
            <person name="Sushida H."/>
            <person name="Ike M."/>
            <person name="Tokuyasu K."/>
            <person name="Kitaoka M."/>
        </authorList>
    </citation>
    <scope>NUCLEOTIDE SEQUENCE [LARGE SCALE GENOMIC DNA]</scope>
    <source>
        <strain evidence="1 2">BS15</strain>
    </source>
</reference>
<keyword evidence="2" id="KW-1185">Reference proteome</keyword>
<dbReference type="InterPro" id="IPR008914">
    <property type="entry name" value="PEBP"/>
</dbReference>
<dbReference type="AlphaFoldDB" id="A0AAV5GQC7"/>
<gene>
    <name evidence="1" type="ORF">Rhopal_004595-T1</name>
</gene>